<name>A0A1X0CXW9_9MYCO</name>
<accession>A0A1X0CXW9</accession>
<keyword evidence="2" id="KW-1185">Reference proteome</keyword>
<comment type="caution">
    <text evidence="1">The sequence shown here is derived from an EMBL/GenBank/DDBJ whole genome shotgun (WGS) entry which is preliminary data.</text>
</comment>
<reference evidence="1 2" key="1">
    <citation type="submission" date="2016-12" db="EMBL/GenBank/DDBJ databases">
        <title>The new phylogeny of genus Mycobacterium.</title>
        <authorList>
            <person name="Tortoli E."/>
            <person name="Trovato A."/>
            <person name="Cirillo D.M."/>
        </authorList>
    </citation>
    <scope>NUCLEOTIDE SEQUENCE [LARGE SCALE GENOMIC DNA]</scope>
    <source>
        <strain evidence="1 2">DSM 45130</strain>
    </source>
</reference>
<proteinExistence type="predicted"/>
<organism evidence="1 2">
    <name type="scientific">Mycolicibacterium insubricum</name>
    <dbReference type="NCBI Taxonomy" id="444597"/>
    <lineage>
        <taxon>Bacteria</taxon>
        <taxon>Bacillati</taxon>
        <taxon>Actinomycetota</taxon>
        <taxon>Actinomycetes</taxon>
        <taxon>Mycobacteriales</taxon>
        <taxon>Mycobacteriaceae</taxon>
        <taxon>Mycolicibacterium</taxon>
    </lineage>
</organism>
<dbReference type="EMBL" id="MVHS01000068">
    <property type="protein sequence ID" value="ORA65031.1"/>
    <property type="molecule type" value="Genomic_DNA"/>
</dbReference>
<gene>
    <name evidence="1" type="ORF">BST26_19220</name>
</gene>
<dbReference type="AlphaFoldDB" id="A0A1X0CXW9"/>
<protein>
    <submittedName>
        <fullName evidence="1">Uncharacterized protein</fullName>
    </submittedName>
</protein>
<evidence type="ECO:0000313" key="2">
    <source>
        <dbReference type="Proteomes" id="UP000192801"/>
    </source>
</evidence>
<dbReference type="OrthoDB" id="4637404at2"/>
<dbReference type="Proteomes" id="UP000192801">
    <property type="component" value="Unassembled WGS sequence"/>
</dbReference>
<sequence>MRGTFGRTLLAALLFGGACLTAVPALADDDDPPAADDAPPPPPAHTVKYTVTSDNPVWSYIYYRDIEPAVFSDYSHNPYQFTPRADVDLGPGKPWVLETRLNDPNTWAMVTVQSGEDVSFPPNTTFRCELAIDGVVVKKNSGPKGAVCSVRNWY</sequence>
<evidence type="ECO:0000313" key="1">
    <source>
        <dbReference type="EMBL" id="ORA65031.1"/>
    </source>
</evidence>
<dbReference type="RefSeq" id="WP_083033266.1">
    <property type="nucleotide sequence ID" value="NZ_AP022618.1"/>
</dbReference>
<dbReference type="PROSITE" id="PS51257">
    <property type="entry name" value="PROKAR_LIPOPROTEIN"/>
    <property type="match status" value="1"/>
</dbReference>
<dbReference type="STRING" id="444597.BST26_19220"/>